<dbReference type="EMBL" id="MLFS01000002">
    <property type="protein sequence ID" value="ORM75073.1"/>
    <property type="molecule type" value="Genomic_DNA"/>
</dbReference>
<keyword evidence="2" id="KW-1185">Reference proteome</keyword>
<evidence type="ECO:0008006" key="3">
    <source>
        <dbReference type="Google" id="ProtNLM"/>
    </source>
</evidence>
<dbReference type="OrthoDB" id="7206526at2"/>
<reference evidence="1 2" key="1">
    <citation type="journal article" date="2017" name="Antonie Van Leeuwenhoek">
        <title>Phylogenomic resolution of the bacterial genus Pantoea and its relationship with Erwinia and Tatumella.</title>
        <authorList>
            <person name="Palmer M."/>
            <person name="Steenkamp E.T."/>
            <person name="Coetzee M.P."/>
            <person name="Chan W.Y."/>
            <person name="van Zyl E."/>
            <person name="De Maayer P."/>
            <person name="Coutinho T.A."/>
            <person name="Blom J."/>
            <person name="Smits T.H."/>
            <person name="Duffy B."/>
            <person name="Venter S.N."/>
        </authorList>
    </citation>
    <scope>NUCLEOTIDE SEQUENCE [LARGE SCALE GENOMIC DNA]</scope>
    <source>
        <strain evidence="1 2">LMG 26277</strain>
    </source>
</reference>
<dbReference type="Proteomes" id="UP000193104">
    <property type="component" value="Unassembled WGS sequence"/>
</dbReference>
<dbReference type="RefSeq" id="WP_128599381.1">
    <property type="nucleotide sequence ID" value="NZ_MLFS01000002.1"/>
</dbReference>
<organism evidence="1 2">
    <name type="scientific">Pantoea wallisii</name>
    <dbReference type="NCBI Taxonomy" id="1076551"/>
    <lineage>
        <taxon>Bacteria</taxon>
        <taxon>Pseudomonadati</taxon>
        <taxon>Pseudomonadota</taxon>
        <taxon>Gammaproteobacteria</taxon>
        <taxon>Enterobacterales</taxon>
        <taxon>Erwiniaceae</taxon>
        <taxon>Pantoea</taxon>
    </lineage>
</organism>
<sequence>MRKMVWLSVVLLSGCVLKQYPQMPEVSDAEVHAYDCPMLRAQIVQAHNVQRQIAATGKFDTLTVLGFFGDLGTGNGIAKANATRRVNTRLQQLEALQTVRCAPDIALASRSSGY</sequence>
<gene>
    <name evidence="1" type="ORF">HA48_01045</name>
</gene>
<accession>A0A1X1DED5</accession>
<evidence type="ECO:0000313" key="2">
    <source>
        <dbReference type="Proteomes" id="UP000193104"/>
    </source>
</evidence>
<protein>
    <recommendedName>
        <fullName evidence="3">Lipoprotein</fullName>
    </recommendedName>
</protein>
<dbReference type="AlphaFoldDB" id="A0A1X1DED5"/>
<evidence type="ECO:0000313" key="1">
    <source>
        <dbReference type="EMBL" id="ORM75073.1"/>
    </source>
</evidence>
<name>A0A1X1DED5_9GAMM</name>
<comment type="caution">
    <text evidence="1">The sequence shown here is derived from an EMBL/GenBank/DDBJ whole genome shotgun (WGS) entry which is preliminary data.</text>
</comment>
<dbReference type="PROSITE" id="PS51257">
    <property type="entry name" value="PROKAR_LIPOPROTEIN"/>
    <property type="match status" value="1"/>
</dbReference>
<proteinExistence type="predicted"/>